<accession>A0A1H7VEN5</accession>
<name>A0A1H7VEN5_9BACT</name>
<reference evidence="2 3" key="1">
    <citation type="submission" date="2016-10" db="EMBL/GenBank/DDBJ databases">
        <authorList>
            <person name="de Groot N.N."/>
        </authorList>
    </citation>
    <scope>NUCLEOTIDE SEQUENCE [LARGE SCALE GENOMIC DNA]</scope>
    <source>
        <strain evidence="2 3">DSM 21039</strain>
    </source>
</reference>
<proteinExistence type="predicted"/>
<dbReference type="InterPro" id="IPR007345">
    <property type="entry name" value="Polysacch_pyruvyl_Trfase"/>
</dbReference>
<evidence type="ECO:0000313" key="2">
    <source>
        <dbReference type="EMBL" id="SEM07349.1"/>
    </source>
</evidence>
<keyword evidence="3" id="KW-1185">Reference proteome</keyword>
<dbReference type="RefSeq" id="WP_162277547.1">
    <property type="nucleotide sequence ID" value="NZ_FOBB01000003.1"/>
</dbReference>
<dbReference type="STRING" id="573321.SAMN04488505_103299"/>
<dbReference type="Proteomes" id="UP000198984">
    <property type="component" value="Unassembled WGS sequence"/>
</dbReference>
<sequence length="303" mass="34701">MNYIYYKDPKGNFGDDLNGWLWPKLFGEEKPDNDAFIGIGSILYNGSPLFKELGNKRKIVFGTGIRPGYKNFTWDDSWDIRFLRGPLSACNFNNAYEYIADAAYALRLTNEFNNIQQSKKKYEVSVIPYFKSQEFFDWKALCDKLGFHYISPGSENGVEHTLREIAASKFVIAEAMHGAIVADILRVPWSRFVLSTPFTEGGKVSEFKWMDWLHSIQLYNTEATHIPLYRRSSLHKKIRSLTGNMISAEFLVKKVVKEELLSKLSNISDYYLSSDSVISSIDSRFFEKAAQLKQEKGVVLAGQ</sequence>
<dbReference type="OrthoDB" id="9803627at2"/>
<evidence type="ECO:0000313" key="3">
    <source>
        <dbReference type="Proteomes" id="UP000198984"/>
    </source>
</evidence>
<gene>
    <name evidence="2" type="ORF">SAMN04488505_103299</name>
</gene>
<dbReference type="EMBL" id="FOBB01000003">
    <property type="protein sequence ID" value="SEM07349.1"/>
    <property type="molecule type" value="Genomic_DNA"/>
</dbReference>
<evidence type="ECO:0000259" key="1">
    <source>
        <dbReference type="Pfam" id="PF04230"/>
    </source>
</evidence>
<feature type="domain" description="Polysaccharide pyruvyl transferase" evidence="1">
    <location>
        <begin position="24"/>
        <end position="189"/>
    </location>
</feature>
<dbReference type="AlphaFoldDB" id="A0A1H7VEN5"/>
<protein>
    <submittedName>
        <fullName evidence="2">Succinoglycan biosynthesis protein ExoV</fullName>
    </submittedName>
</protein>
<organism evidence="2 3">
    <name type="scientific">Chitinophaga rupis</name>
    <dbReference type="NCBI Taxonomy" id="573321"/>
    <lineage>
        <taxon>Bacteria</taxon>
        <taxon>Pseudomonadati</taxon>
        <taxon>Bacteroidota</taxon>
        <taxon>Chitinophagia</taxon>
        <taxon>Chitinophagales</taxon>
        <taxon>Chitinophagaceae</taxon>
        <taxon>Chitinophaga</taxon>
    </lineage>
</organism>
<dbReference type="Pfam" id="PF04230">
    <property type="entry name" value="PS_pyruv_trans"/>
    <property type="match status" value="1"/>
</dbReference>